<dbReference type="Proteomes" id="UP000266188">
    <property type="component" value="Unassembled WGS sequence"/>
</dbReference>
<keyword evidence="5" id="KW-1185">Reference proteome</keyword>
<dbReference type="PROSITE" id="PS50297">
    <property type="entry name" value="ANK_REP_REGION"/>
    <property type="match status" value="8"/>
</dbReference>
<reference evidence="5" key="1">
    <citation type="submission" date="2017-02" db="EMBL/GenBank/DDBJ databases">
        <authorList>
            <person name="Tafer H."/>
            <person name="Lopandic K."/>
        </authorList>
    </citation>
    <scope>NUCLEOTIDE SEQUENCE [LARGE SCALE GENOMIC DNA]</scope>
    <source>
        <strain evidence="5">CBS 366.77</strain>
    </source>
</reference>
<dbReference type="Gene3D" id="1.25.40.20">
    <property type="entry name" value="Ankyrin repeat-containing domain"/>
    <property type="match status" value="5"/>
</dbReference>
<feature type="repeat" description="ANK" evidence="3">
    <location>
        <begin position="608"/>
        <end position="641"/>
    </location>
</feature>
<dbReference type="PRINTS" id="PR01415">
    <property type="entry name" value="ANKYRIN"/>
</dbReference>
<feature type="repeat" description="ANK" evidence="3">
    <location>
        <begin position="224"/>
        <end position="256"/>
    </location>
</feature>
<comment type="caution">
    <text evidence="4">The sequence shown here is derived from an EMBL/GenBank/DDBJ whole genome shotgun (WGS) entry which is preliminary data.</text>
</comment>
<feature type="repeat" description="ANK" evidence="3">
    <location>
        <begin position="746"/>
        <end position="779"/>
    </location>
</feature>
<evidence type="ECO:0000256" key="3">
    <source>
        <dbReference type="PROSITE-ProRule" id="PRU00023"/>
    </source>
</evidence>
<dbReference type="Pfam" id="PF12796">
    <property type="entry name" value="Ank_2"/>
    <property type="match status" value="6"/>
</dbReference>
<feature type="repeat" description="ANK" evidence="3">
    <location>
        <begin position="642"/>
        <end position="675"/>
    </location>
</feature>
<proteinExistence type="predicted"/>
<dbReference type="SUPFAM" id="SSF48403">
    <property type="entry name" value="Ankyrin repeat"/>
    <property type="match status" value="3"/>
</dbReference>
<evidence type="ECO:0000313" key="5">
    <source>
        <dbReference type="Proteomes" id="UP000266188"/>
    </source>
</evidence>
<evidence type="ECO:0000256" key="2">
    <source>
        <dbReference type="ARBA" id="ARBA00023043"/>
    </source>
</evidence>
<dbReference type="AlphaFoldDB" id="A0A3A2ZPU5"/>
<feature type="repeat" description="ANK" evidence="3">
    <location>
        <begin position="506"/>
        <end position="538"/>
    </location>
</feature>
<feature type="repeat" description="ANK" evidence="3">
    <location>
        <begin position="574"/>
        <end position="607"/>
    </location>
</feature>
<evidence type="ECO:0000313" key="4">
    <source>
        <dbReference type="EMBL" id="RJE25202.1"/>
    </source>
</evidence>
<dbReference type="InterPro" id="IPR036770">
    <property type="entry name" value="Ankyrin_rpt-contain_sf"/>
</dbReference>
<gene>
    <name evidence="4" type="ORF">PHISCL_02476</name>
</gene>
<dbReference type="SMART" id="SM00248">
    <property type="entry name" value="ANK"/>
    <property type="match status" value="17"/>
</dbReference>
<dbReference type="PANTHER" id="PTHR24166">
    <property type="entry name" value="ROLLING PEBBLES, ISOFORM B"/>
    <property type="match status" value="1"/>
</dbReference>
<protein>
    <submittedName>
        <fullName evidence="4">Ankyrin repeat protein</fullName>
    </submittedName>
</protein>
<dbReference type="Pfam" id="PF00023">
    <property type="entry name" value="Ank"/>
    <property type="match status" value="2"/>
</dbReference>
<evidence type="ECO:0000256" key="1">
    <source>
        <dbReference type="ARBA" id="ARBA00022737"/>
    </source>
</evidence>
<dbReference type="EMBL" id="MVGC01000055">
    <property type="protein sequence ID" value="RJE25202.1"/>
    <property type="molecule type" value="Genomic_DNA"/>
</dbReference>
<keyword evidence="1" id="KW-0677">Repeat</keyword>
<dbReference type="PANTHER" id="PTHR24166:SF52">
    <property type="entry name" value="ANKYRIN REPEAT DOMAIN-CONTAINING PROTEIN 65"/>
    <property type="match status" value="1"/>
</dbReference>
<feature type="repeat" description="ANK" evidence="3">
    <location>
        <begin position="257"/>
        <end position="289"/>
    </location>
</feature>
<dbReference type="InterPro" id="IPR050889">
    <property type="entry name" value="Dendritic_Spine_Reg/Scaffold"/>
</dbReference>
<dbReference type="OrthoDB" id="366390at2759"/>
<sequence>MTVLHVAAMREQTRIAKVFLDNGAEINALDTCGKTPLQLALENQHDEVAALLQSKGAVVGLNGVLEKYPDTWPRFLQGPFLPAAEFPPLPESEVTRPKLTQREKAIIAFLLYECAKFNMPYIKVSSLQRHAVHGAIMHNLPTGIISMLEQENFDINTERLCTYGMYISDEGDPEVNPELDKCCRRHCCYTALHLAISIRNHALTKFLLDRGADATRECPWCNWGNETPLHCAVRYENKEGLQLLLDSGFSVDTRPRWGLTALHVAASRGNMPFLEFLLSKGANVNARTIHGTTALHYAVMNSHYRPGTELVTYLLDRGANVNAVGLFNQTPLHHARTPEVLSILLARGADVNAKDGDLRTRLHTIMIESGKDFKKKSPAAFNRLEKTFDLMIAYGADLNARDLHGNSLLNFGINWRSVLLSKLVSCGLNPNSVGPENLPIIRTAMKSKCNLFEKLLEYGADVHFKDPYGCTLLHLALMDTWKGEQSLERFKKLLDCGIDVNAQNMAGRTALYLAVEAGMDDLIPHLLRKGANVHLTPINGLPPLLSLYENGWISAGLTMDFIASGADLNVRDPAGQSILHLAAMNDKGLEVVPILLAHGAEVDARDEEGWTPLHGAYKSKYGDIHTIHLLNYGAHINARTSTGNTPLHLASGNDNGRHVMSALLKSGAEVDARGAGGRTPLHETLKSKLAHDHAQILLRYGADANAQDIGGRTLLHKVVACHCPDRLPIIEMLAKYGCSPNIRDEQGLTPLFLALERQVEIDAVEAIIRMGADVNARHPNGELLLYYFSRRPGLMMPECMDLLSYYGAYMGRPIESETDWIECFDTHDPRFVADI</sequence>
<feature type="repeat" description="ANK" evidence="3">
    <location>
        <begin position="290"/>
        <end position="326"/>
    </location>
</feature>
<dbReference type="STRING" id="2070753.A0A3A2ZPU5"/>
<feature type="repeat" description="ANK" evidence="3">
    <location>
        <begin position="1"/>
        <end position="31"/>
    </location>
</feature>
<keyword evidence="2 3" id="KW-0040">ANK repeat</keyword>
<organism evidence="4 5">
    <name type="scientific">Aspergillus sclerotialis</name>
    <dbReference type="NCBI Taxonomy" id="2070753"/>
    <lineage>
        <taxon>Eukaryota</taxon>
        <taxon>Fungi</taxon>
        <taxon>Dikarya</taxon>
        <taxon>Ascomycota</taxon>
        <taxon>Pezizomycotina</taxon>
        <taxon>Eurotiomycetes</taxon>
        <taxon>Eurotiomycetidae</taxon>
        <taxon>Eurotiales</taxon>
        <taxon>Aspergillaceae</taxon>
        <taxon>Aspergillus</taxon>
        <taxon>Aspergillus subgen. Polypaecilum</taxon>
    </lineage>
</organism>
<dbReference type="InterPro" id="IPR002110">
    <property type="entry name" value="Ankyrin_rpt"/>
</dbReference>
<dbReference type="PROSITE" id="PS50088">
    <property type="entry name" value="ANK_REPEAT"/>
    <property type="match status" value="10"/>
</dbReference>
<accession>A0A3A2ZPU5</accession>
<name>A0A3A2ZPU5_9EURO</name>
<feature type="repeat" description="ANK" evidence="3">
    <location>
        <begin position="676"/>
        <end position="709"/>
    </location>
</feature>